<keyword evidence="16" id="KW-1185">Reference proteome</keyword>
<feature type="transmembrane region" description="Helical" evidence="14">
    <location>
        <begin position="313"/>
        <end position="334"/>
    </location>
</feature>
<evidence type="ECO:0000256" key="4">
    <source>
        <dbReference type="ARBA" id="ARBA00015561"/>
    </source>
</evidence>
<dbReference type="EMBL" id="AYSA01000073">
    <property type="protein sequence ID" value="ESZ97695.1"/>
    <property type="molecule type" value="Genomic_DNA"/>
</dbReference>
<gene>
    <name evidence="15" type="ORF">SBOR_1882</name>
</gene>
<keyword evidence="5 14" id="KW-0328">Glycosyltransferase</keyword>
<dbReference type="EC" id="2.4.1.258" evidence="3 14"/>
<comment type="catalytic activity">
    <reaction evidence="12 14">
        <text>an alpha-D-Man-(1-&gt;2)-alpha-D-Man-(1-&gt;2)-alpha-D-Man-(1-&gt;3)-[alpha-D-Man-(1-&gt;6)]-beta-D-Man-(1-&gt;4)-beta-D-GlcNAc-(1-&gt;4)-alpha-D-GlcNAc-diphospho-di-trans,poly-cis-dolichol + a di-trans,poly-cis-dolichyl beta-D-mannosyl phosphate = an alpha-D-Man-(1-&gt;2)-alpha-D-Man-(1-&gt;2)-alpha-D-Man-(1-&gt;3)-[alpha-D-Man-(1-&gt;3)-alpha-D-Man-(1-&gt;6)]-beta-D-Man-(1-&gt;4)-beta-D-GlcNAc-(1-&gt;4)-alpha-D-GlcNAc-diphospho-di-trans,poly-cis-dolichol + a di-trans,poly-cis-dolichyl phosphate + H(+)</text>
        <dbReference type="Rhea" id="RHEA:29527"/>
        <dbReference type="Rhea" id="RHEA-COMP:19498"/>
        <dbReference type="Rhea" id="RHEA-COMP:19501"/>
        <dbReference type="Rhea" id="RHEA-COMP:19516"/>
        <dbReference type="Rhea" id="RHEA-COMP:19517"/>
        <dbReference type="ChEBI" id="CHEBI:15378"/>
        <dbReference type="ChEBI" id="CHEBI:57683"/>
        <dbReference type="ChEBI" id="CHEBI:58211"/>
        <dbReference type="ChEBI" id="CHEBI:132515"/>
        <dbReference type="ChEBI" id="CHEBI:132516"/>
        <dbReference type="EC" id="2.4.1.258"/>
    </reaction>
    <physiologicalReaction direction="left-to-right" evidence="12 14">
        <dbReference type="Rhea" id="RHEA:29528"/>
    </physiologicalReaction>
</comment>
<comment type="similarity">
    <text evidence="13">Belongs to the glycosyltransferase ALG3 family.</text>
</comment>
<accession>W9CT66</accession>
<proteinExistence type="inferred from homology"/>
<dbReference type="UniPathway" id="UPA00378"/>
<feature type="transmembrane region" description="Helical" evidence="14">
    <location>
        <begin position="354"/>
        <end position="372"/>
    </location>
</feature>
<feature type="transmembrane region" description="Helical" evidence="14">
    <location>
        <begin position="39"/>
        <end position="59"/>
    </location>
</feature>
<evidence type="ECO:0000256" key="9">
    <source>
        <dbReference type="ARBA" id="ARBA00022989"/>
    </source>
</evidence>
<organism evidence="15 16">
    <name type="scientific">Sclerotinia borealis (strain F-4128)</name>
    <dbReference type="NCBI Taxonomy" id="1432307"/>
    <lineage>
        <taxon>Eukaryota</taxon>
        <taxon>Fungi</taxon>
        <taxon>Dikarya</taxon>
        <taxon>Ascomycota</taxon>
        <taxon>Pezizomycotina</taxon>
        <taxon>Leotiomycetes</taxon>
        <taxon>Helotiales</taxon>
        <taxon>Sclerotiniaceae</taxon>
        <taxon>Sclerotinia</taxon>
    </lineage>
</organism>
<evidence type="ECO:0000256" key="1">
    <source>
        <dbReference type="ARBA" id="ARBA00004477"/>
    </source>
</evidence>
<evidence type="ECO:0000313" key="15">
    <source>
        <dbReference type="EMBL" id="ESZ97695.1"/>
    </source>
</evidence>
<dbReference type="HOGENOM" id="CLU_035382_3_0_1"/>
<feature type="transmembrane region" description="Helical" evidence="14">
    <location>
        <begin position="145"/>
        <end position="169"/>
    </location>
</feature>
<dbReference type="InterPro" id="IPR007873">
    <property type="entry name" value="Glycosyltransferase_ALG3"/>
</dbReference>
<comment type="caution">
    <text evidence="15">The sequence shown here is derived from an EMBL/GenBank/DDBJ whole genome shotgun (WGS) entry which is preliminary data.</text>
</comment>
<feature type="transmembrane region" description="Helical" evidence="14">
    <location>
        <begin position="181"/>
        <end position="202"/>
    </location>
</feature>
<evidence type="ECO:0000256" key="13">
    <source>
        <dbReference type="ARBA" id="ARBA00093457"/>
    </source>
</evidence>
<sequence>MAPVPSALQQEDKTTIPLTTNLYLQLKQLAMGEHGLSRYVPALILLFEAFLCSAIIHFIPYTEIDWKAYMEQISQYASGERDYTQIKGGTGPLAPHYIFPMLVLSKRLHSIFILRLFNDGFAVFFLWVAIYFFQRRIWTIGSMAYSWGLGIKMSLLLALPSIGIMLFLAKGAQGALKQAWLMAQLQVVIALPFFPTNAIGYLSRAFEFSRVFLFKWTVNWRFLGEERFLSKEFSITLLVGHISALVLFATTRWLRPAEKPIVGLIRTALRLEEPLGQRQHACSIAISPNYIMTTILTAITIGMLFARSLHYQFYAYLAWATPFLLWRSGMHPILQYALWGAQEWAWNVYPSTDVSSLVVVGIMFITVAGVWWGTRLDFVALKGQGGVDKKKS</sequence>
<feature type="transmembrane region" description="Helical" evidence="14">
    <location>
        <begin position="233"/>
        <end position="254"/>
    </location>
</feature>
<dbReference type="OrthoDB" id="20028at2759"/>
<evidence type="ECO:0000256" key="7">
    <source>
        <dbReference type="ARBA" id="ARBA00022692"/>
    </source>
</evidence>
<dbReference type="Proteomes" id="UP000019487">
    <property type="component" value="Unassembled WGS sequence"/>
</dbReference>
<feature type="transmembrane region" description="Helical" evidence="14">
    <location>
        <begin position="284"/>
        <end position="306"/>
    </location>
</feature>
<evidence type="ECO:0000256" key="8">
    <source>
        <dbReference type="ARBA" id="ARBA00022824"/>
    </source>
</evidence>
<keyword evidence="8 14" id="KW-0256">Endoplasmic reticulum</keyword>
<dbReference type="GO" id="GO:0005789">
    <property type="term" value="C:endoplasmic reticulum membrane"/>
    <property type="evidence" value="ECO:0007669"/>
    <property type="project" value="UniProtKB-SubCell"/>
</dbReference>
<dbReference type="PANTHER" id="PTHR12646">
    <property type="entry name" value="NOT56 - RELATED"/>
    <property type="match status" value="1"/>
</dbReference>
<feature type="transmembrane region" description="Helical" evidence="14">
    <location>
        <begin position="111"/>
        <end position="133"/>
    </location>
</feature>
<comment type="subcellular location">
    <subcellularLocation>
        <location evidence="1 14">Endoplasmic reticulum membrane</location>
        <topology evidence="1 14">Multi-pass membrane protein</topology>
    </subcellularLocation>
</comment>
<keyword evidence="7 14" id="KW-0812">Transmembrane</keyword>
<evidence type="ECO:0000256" key="10">
    <source>
        <dbReference type="ARBA" id="ARBA00023136"/>
    </source>
</evidence>
<dbReference type="AlphaFoldDB" id="W9CT66"/>
<protein>
    <recommendedName>
        <fullName evidence="4 14">Dol-P-Man:Man(5)GlcNAc(2)-PP-Dol alpha-1,3-mannosyltransferase</fullName>
        <ecNumber evidence="3 14">2.4.1.258</ecNumber>
    </recommendedName>
    <alternativeName>
        <fullName evidence="14">Dol-P-Man-dependent alpha(1-3)-mannosyltransferase</fullName>
    </alternativeName>
</protein>
<evidence type="ECO:0000313" key="16">
    <source>
        <dbReference type="Proteomes" id="UP000019487"/>
    </source>
</evidence>
<name>W9CT66_SCLBF</name>
<evidence type="ECO:0000256" key="14">
    <source>
        <dbReference type="RuleBase" id="RU364047"/>
    </source>
</evidence>
<keyword evidence="10 14" id="KW-0472">Membrane</keyword>
<evidence type="ECO:0000256" key="3">
    <source>
        <dbReference type="ARBA" id="ARBA00011964"/>
    </source>
</evidence>
<dbReference type="GO" id="GO:0052925">
    <property type="term" value="F:dol-P-Man:Man(5)GlcNAc(2)-PP-Dol alpha-1,3-mannosyltransferase activity"/>
    <property type="evidence" value="ECO:0007669"/>
    <property type="project" value="UniProtKB-EC"/>
</dbReference>
<comment type="function">
    <text evidence="11 14">Dol-P-Man:Man(5)GlcNAc(2)-PP-Dol alpha-1,3-mannosyltransferase that operates in the biosynthetic pathway of dolichol-linked oligosaccharides, the glycan precursors employed in protein asparagine (N)-glycosylation. The assembly of dolichol-linked oligosaccharides begins on the cytosolic side of the endoplasmic reticulum membrane and finishes in its lumen. The sequential addition of sugars to dolichol pyrophosphate produces dolichol-linked oligosaccharides containing fourteen sugars, including two GlcNAcs, nine mannoses and three glucoses. Once assembled, the oligosaccharide is transferred from the lipid to nascent proteins by oligosaccharyltransferases. In the lumen of the endoplasmic reticulum, adds the first dolichyl beta-D-mannosyl phosphate derived mannose in an alpha-1,3 linkage to Man(5)GlcNAc(2)-PP-dolichol to produce Man(6)GlcNAc(2)-PP-dolichol.</text>
</comment>
<evidence type="ECO:0000256" key="11">
    <source>
        <dbReference type="ARBA" id="ARBA00044743"/>
    </source>
</evidence>
<evidence type="ECO:0000256" key="6">
    <source>
        <dbReference type="ARBA" id="ARBA00022679"/>
    </source>
</evidence>
<evidence type="ECO:0000256" key="5">
    <source>
        <dbReference type="ARBA" id="ARBA00022676"/>
    </source>
</evidence>
<reference evidence="15 16" key="1">
    <citation type="journal article" date="2014" name="Genome Announc.">
        <title>Draft genome sequence of Sclerotinia borealis, a psychrophilic plant pathogenic fungus.</title>
        <authorList>
            <person name="Mardanov A.V."/>
            <person name="Beletsky A.V."/>
            <person name="Kadnikov V.V."/>
            <person name="Ignatov A.N."/>
            <person name="Ravin N.V."/>
        </authorList>
    </citation>
    <scope>NUCLEOTIDE SEQUENCE [LARGE SCALE GENOMIC DNA]</scope>
    <source>
        <strain evidence="16">F-4157</strain>
    </source>
</reference>
<keyword evidence="6 14" id="KW-0808">Transferase</keyword>
<evidence type="ECO:0000256" key="12">
    <source>
        <dbReference type="ARBA" id="ARBA00049506"/>
    </source>
</evidence>
<keyword evidence="9 14" id="KW-1133">Transmembrane helix</keyword>
<comment type="pathway">
    <text evidence="2 14">Protein modification; protein glycosylation.</text>
</comment>
<evidence type="ECO:0000256" key="2">
    <source>
        <dbReference type="ARBA" id="ARBA00004922"/>
    </source>
</evidence>
<dbReference type="PANTHER" id="PTHR12646:SF0">
    <property type="entry name" value="DOL-P-MAN:MAN(5)GLCNAC(2)-PP-DOL ALPHA-1,3-MANNOSYLTRANSFERASE"/>
    <property type="match status" value="1"/>
</dbReference>
<dbReference type="Pfam" id="PF05208">
    <property type="entry name" value="ALG3"/>
    <property type="match status" value="2"/>
</dbReference>
<dbReference type="STRING" id="1432307.W9CT66"/>